<accession>A0A8J3H2K7</accession>
<dbReference type="EMBL" id="BNCJ01000020">
    <property type="protein sequence ID" value="GHF67885.1"/>
    <property type="molecule type" value="Genomic_DNA"/>
</dbReference>
<proteinExistence type="predicted"/>
<protein>
    <recommendedName>
        <fullName evidence="3">N-(5'-phosphoribosyl)anthranilate isomerase</fullName>
    </recommendedName>
</protein>
<keyword evidence="2" id="KW-1185">Reference proteome</keyword>
<dbReference type="AlphaFoldDB" id="A0A8J3H2K7"/>
<name>A0A8J3H2K7_9RHOB</name>
<reference evidence="1" key="1">
    <citation type="journal article" date="2014" name="Int. J. Syst. Evol. Microbiol.">
        <title>Complete genome sequence of Corynebacterium casei LMG S-19264T (=DSM 44701T), isolated from a smear-ripened cheese.</title>
        <authorList>
            <consortium name="US DOE Joint Genome Institute (JGI-PGF)"/>
            <person name="Walter F."/>
            <person name="Albersmeier A."/>
            <person name="Kalinowski J."/>
            <person name="Ruckert C."/>
        </authorList>
    </citation>
    <scope>NUCLEOTIDE SEQUENCE</scope>
    <source>
        <strain evidence="1">KCTC 42650</strain>
    </source>
</reference>
<evidence type="ECO:0000313" key="2">
    <source>
        <dbReference type="Proteomes" id="UP000626220"/>
    </source>
</evidence>
<organism evidence="1 2">
    <name type="scientific">Seohaeicola zhoushanensis</name>
    <dbReference type="NCBI Taxonomy" id="1569283"/>
    <lineage>
        <taxon>Bacteria</taxon>
        <taxon>Pseudomonadati</taxon>
        <taxon>Pseudomonadota</taxon>
        <taxon>Alphaproteobacteria</taxon>
        <taxon>Rhodobacterales</taxon>
        <taxon>Roseobacteraceae</taxon>
        <taxon>Seohaeicola</taxon>
    </lineage>
</organism>
<gene>
    <name evidence="1" type="ORF">GCM10017056_43840</name>
</gene>
<evidence type="ECO:0000313" key="1">
    <source>
        <dbReference type="EMBL" id="GHF67885.1"/>
    </source>
</evidence>
<comment type="caution">
    <text evidence="1">The sequence shown here is derived from an EMBL/GenBank/DDBJ whole genome shotgun (WGS) entry which is preliminary data.</text>
</comment>
<reference evidence="1" key="2">
    <citation type="submission" date="2020-09" db="EMBL/GenBank/DDBJ databases">
        <authorList>
            <person name="Sun Q."/>
            <person name="Kim S."/>
        </authorList>
    </citation>
    <scope>NUCLEOTIDE SEQUENCE</scope>
    <source>
        <strain evidence="1">KCTC 42650</strain>
    </source>
</reference>
<dbReference type="RefSeq" id="WP_229864386.1">
    <property type="nucleotide sequence ID" value="NZ_BNCJ01000020.1"/>
</dbReference>
<evidence type="ECO:0008006" key="3">
    <source>
        <dbReference type="Google" id="ProtNLM"/>
    </source>
</evidence>
<dbReference type="Proteomes" id="UP000626220">
    <property type="component" value="Unassembled WGS sequence"/>
</dbReference>
<sequence>MTETRRFLPPAIWMQRLFDANAARQGGVVRRRLRDVELVVGRAAFEAEIRRRGYHAIQNGDQIVVFCNNEPIRVLC</sequence>